<dbReference type="GO" id="GO:0005829">
    <property type="term" value="C:cytosol"/>
    <property type="evidence" value="ECO:0007669"/>
    <property type="project" value="TreeGrafter"/>
</dbReference>
<evidence type="ECO:0000256" key="7">
    <source>
        <dbReference type="ARBA" id="ARBA00049534"/>
    </source>
</evidence>
<proteinExistence type="inferred from homology"/>
<dbReference type="PIRSF" id="PIRSF005639">
    <property type="entry name" value="Glut_amidoT_SNO"/>
    <property type="match status" value="1"/>
</dbReference>
<evidence type="ECO:0000256" key="4">
    <source>
        <dbReference type="ARBA" id="ARBA00022898"/>
    </source>
</evidence>
<dbReference type="FunFam" id="3.40.50.880:FF:000041">
    <property type="entry name" value="Glutamine amidotransferase subunit pdxT, putative"/>
    <property type="match status" value="1"/>
</dbReference>
<comment type="caution">
    <text evidence="11">The sequence shown here is derived from an EMBL/GenBank/DDBJ whole genome shotgun (WGS) entry which is preliminary data.</text>
</comment>
<evidence type="ECO:0000313" key="11">
    <source>
        <dbReference type="EMBL" id="KAK9824162.1"/>
    </source>
</evidence>
<dbReference type="InterPro" id="IPR029062">
    <property type="entry name" value="Class_I_gatase-like"/>
</dbReference>
<keyword evidence="12" id="KW-1185">Reference proteome</keyword>
<comment type="catalytic activity">
    <reaction evidence="7">
        <text>L-glutamine + H2O = L-glutamate + NH4(+)</text>
        <dbReference type="Rhea" id="RHEA:15889"/>
        <dbReference type="ChEBI" id="CHEBI:15377"/>
        <dbReference type="ChEBI" id="CHEBI:28938"/>
        <dbReference type="ChEBI" id="CHEBI:29985"/>
        <dbReference type="ChEBI" id="CHEBI:58359"/>
        <dbReference type="EC" id="3.5.1.2"/>
    </reaction>
</comment>
<dbReference type="Pfam" id="PF01174">
    <property type="entry name" value="SNO"/>
    <property type="match status" value="1"/>
</dbReference>
<dbReference type="PROSITE" id="PS51130">
    <property type="entry name" value="PDXT_SNO_2"/>
    <property type="match status" value="1"/>
</dbReference>
<evidence type="ECO:0000256" key="5">
    <source>
        <dbReference type="ARBA" id="ARBA00022962"/>
    </source>
</evidence>
<keyword evidence="3" id="KW-0378">Hydrolase</keyword>
<evidence type="ECO:0000256" key="9">
    <source>
        <dbReference type="PIRSR" id="PIRSR005639-2"/>
    </source>
</evidence>
<feature type="active site" description="Charge relay system" evidence="8">
    <location>
        <position position="200"/>
    </location>
</feature>
<dbReference type="InterPro" id="IPR021196">
    <property type="entry name" value="PdxT/SNO_CS"/>
</dbReference>
<evidence type="ECO:0000256" key="3">
    <source>
        <dbReference type="ARBA" id="ARBA00022801"/>
    </source>
</evidence>
<feature type="binding site" evidence="9">
    <location>
        <begin position="53"/>
        <end position="55"/>
    </location>
    <ligand>
        <name>L-glutamine</name>
        <dbReference type="ChEBI" id="CHEBI:58359"/>
    </ligand>
</feature>
<feature type="compositionally biased region" description="Basic and acidic residues" evidence="10">
    <location>
        <begin position="221"/>
        <end position="230"/>
    </location>
</feature>
<organism evidence="11 12">
    <name type="scientific">[Myrmecia] bisecta</name>
    <dbReference type="NCBI Taxonomy" id="41462"/>
    <lineage>
        <taxon>Eukaryota</taxon>
        <taxon>Viridiplantae</taxon>
        <taxon>Chlorophyta</taxon>
        <taxon>core chlorophytes</taxon>
        <taxon>Trebouxiophyceae</taxon>
        <taxon>Trebouxiales</taxon>
        <taxon>Trebouxiaceae</taxon>
        <taxon>Myrmecia</taxon>
    </lineage>
</organism>
<dbReference type="InterPro" id="IPR002161">
    <property type="entry name" value="PdxT/SNO"/>
</dbReference>
<dbReference type="EC" id="3.5.1.2" evidence="2"/>
<dbReference type="GO" id="GO:0004359">
    <property type="term" value="F:glutaminase activity"/>
    <property type="evidence" value="ECO:0007669"/>
    <property type="project" value="UniProtKB-EC"/>
</dbReference>
<dbReference type="GO" id="GO:0042823">
    <property type="term" value="P:pyridoxal phosphate biosynthetic process"/>
    <property type="evidence" value="ECO:0007669"/>
    <property type="project" value="InterPro"/>
</dbReference>
<dbReference type="AlphaFoldDB" id="A0AAW1QST0"/>
<dbReference type="PROSITE" id="PS51273">
    <property type="entry name" value="GATASE_TYPE_1"/>
    <property type="match status" value="1"/>
</dbReference>
<feature type="binding site" evidence="9">
    <location>
        <begin position="150"/>
        <end position="151"/>
    </location>
    <ligand>
        <name>L-glutamine</name>
        <dbReference type="ChEBI" id="CHEBI:58359"/>
    </ligand>
</feature>
<reference evidence="11 12" key="1">
    <citation type="journal article" date="2024" name="Nat. Commun.">
        <title>Phylogenomics reveals the evolutionary origins of lichenization in chlorophyte algae.</title>
        <authorList>
            <person name="Puginier C."/>
            <person name="Libourel C."/>
            <person name="Otte J."/>
            <person name="Skaloud P."/>
            <person name="Haon M."/>
            <person name="Grisel S."/>
            <person name="Petersen M."/>
            <person name="Berrin J.G."/>
            <person name="Delaux P.M."/>
            <person name="Dal Grande F."/>
            <person name="Keller J."/>
        </authorList>
    </citation>
    <scope>NUCLEOTIDE SEQUENCE [LARGE SCALE GENOMIC DNA]</scope>
    <source>
        <strain evidence="11 12">SAG 2043</strain>
    </source>
</reference>
<keyword evidence="4" id="KW-0663">Pyridoxal phosphate</keyword>
<keyword evidence="5" id="KW-0315">Glutamine amidotransferase</keyword>
<dbReference type="PROSITE" id="PS01236">
    <property type="entry name" value="PDXT_SNO_1"/>
    <property type="match status" value="1"/>
</dbReference>
<dbReference type="GO" id="GO:0016829">
    <property type="term" value="F:lyase activity"/>
    <property type="evidence" value="ECO:0007669"/>
    <property type="project" value="UniProtKB-KW"/>
</dbReference>
<dbReference type="Gene3D" id="3.40.50.880">
    <property type="match status" value="1"/>
</dbReference>
<feature type="binding site" evidence="9">
    <location>
        <position position="115"/>
    </location>
    <ligand>
        <name>L-glutamine</name>
        <dbReference type="ChEBI" id="CHEBI:58359"/>
    </ligand>
</feature>
<feature type="active site" description="Charge relay system" evidence="8">
    <location>
        <position position="198"/>
    </location>
</feature>
<evidence type="ECO:0000256" key="8">
    <source>
        <dbReference type="PIRSR" id="PIRSR005639-1"/>
    </source>
</evidence>
<evidence type="ECO:0000313" key="12">
    <source>
        <dbReference type="Proteomes" id="UP001489004"/>
    </source>
</evidence>
<dbReference type="SUPFAM" id="SSF52317">
    <property type="entry name" value="Class I glutamine amidotransferase-like"/>
    <property type="match status" value="1"/>
</dbReference>
<gene>
    <name evidence="11" type="ORF">WJX72_008190</name>
</gene>
<dbReference type="GO" id="GO:1903600">
    <property type="term" value="C:glutaminase complex"/>
    <property type="evidence" value="ECO:0007669"/>
    <property type="project" value="TreeGrafter"/>
</dbReference>
<feature type="active site" description="Nucleophile" evidence="8">
    <location>
        <position position="85"/>
    </location>
</feature>
<dbReference type="NCBIfam" id="TIGR03800">
    <property type="entry name" value="PLP_synth_Pdx2"/>
    <property type="match status" value="1"/>
</dbReference>
<evidence type="ECO:0000256" key="10">
    <source>
        <dbReference type="SAM" id="MobiDB-lite"/>
    </source>
</evidence>
<keyword evidence="6" id="KW-0456">Lyase</keyword>
<accession>A0AAW1QST0</accession>
<name>A0AAW1QST0_9CHLO</name>
<evidence type="ECO:0000256" key="1">
    <source>
        <dbReference type="ARBA" id="ARBA00008345"/>
    </source>
</evidence>
<dbReference type="PANTHER" id="PTHR31559:SF0">
    <property type="entry name" value="PYRIDOXAL 5'-PHOSPHATE SYNTHASE SUBUNIT SNO1-RELATED"/>
    <property type="match status" value="1"/>
</dbReference>
<comment type="similarity">
    <text evidence="1">Belongs to the glutaminase PdxT/SNO family.</text>
</comment>
<dbReference type="PANTHER" id="PTHR31559">
    <property type="entry name" value="PYRIDOXAL 5'-PHOSPHATE SYNTHASE SUBUNIT SNO"/>
    <property type="match status" value="1"/>
</dbReference>
<dbReference type="HAMAP" id="MF_01615">
    <property type="entry name" value="PdxT"/>
    <property type="match status" value="1"/>
</dbReference>
<dbReference type="Proteomes" id="UP001489004">
    <property type="component" value="Unassembled WGS sequence"/>
</dbReference>
<dbReference type="CDD" id="cd01749">
    <property type="entry name" value="GATase1_PB"/>
    <property type="match status" value="1"/>
</dbReference>
<feature type="region of interest" description="Disordered" evidence="10">
    <location>
        <begin position="221"/>
        <end position="250"/>
    </location>
</feature>
<sequence>MAEVPTVRVGVLALQGSFKEHVSSLSKLDNVVAIEVRTKEELDSVDGLIIPGGESTTMALVAQRWGLLPELRSFSAKRAPIWGTCAGLIFLADQASGQKEGGQELIGGLECAVQRNFFGAQINSFETQLPAPPCLLQYGADRDTFRAMFIRAPAVMSSGPQVEVLAEYKLTAEEAQAQGRSRVTVAVRSDHLLATAFHPELTEDLRWHQLFVDMVRQRKQADQKAGEQSRVDVTATSRPPLTKDLPIYTR</sequence>
<protein>
    <recommendedName>
        <fullName evidence="2">glutaminase</fullName>
        <ecNumber evidence="2">3.5.1.2</ecNumber>
    </recommendedName>
</protein>
<evidence type="ECO:0000256" key="2">
    <source>
        <dbReference type="ARBA" id="ARBA00012918"/>
    </source>
</evidence>
<dbReference type="EMBL" id="JALJOR010000002">
    <property type="protein sequence ID" value="KAK9824162.1"/>
    <property type="molecule type" value="Genomic_DNA"/>
</dbReference>
<dbReference type="GO" id="GO:0008614">
    <property type="term" value="P:pyridoxine metabolic process"/>
    <property type="evidence" value="ECO:0007669"/>
    <property type="project" value="TreeGrafter"/>
</dbReference>
<evidence type="ECO:0000256" key="6">
    <source>
        <dbReference type="ARBA" id="ARBA00023239"/>
    </source>
</evidence>